<evidence type="ECO:0000313" key="2">
    <source>
        <dbReference type="EMBL" id="KAJ7367650.1"/>
    </source>
</evidence>
<dbReference type="Proteomes" id="UP001218218">
    <property type="component" value="Unassembled WGS sequence"/>
</dbReference>
<comment type="caution">
    <text evidence="2">The sequence shown here is derived from an EMBL/GenBank/DDBJ whole genome shotgun (WGS) entry which is preliminary data.</text>
</comment>
<organism evidence="2 3">
    <name type="scientific">Mycena albidolilacea</name>
    <dbReference type="NCBI Taxonomy" id="1033008"/>
    <lineage>
        <taxon>Eukaryota</taxon>
        <taxon>Fungi</taxon>
        <taxon>Dikarya</taxon>
        <taxon>Basidiomycota</taxon>
        <taxon>Agaricomycotina</taxon>
        <taxon>Agaricomycetes</taxon>
        <taxon>Agaricomycetidae</taxon>
        <taxon>Agaricales</taxon>
        <taxon>Marasmiineae</taxon>
        <taxon>Mycenaceae</taxon>
        <taxon>Mycena</taxon>
    </lineage>
</organism>
<feature type="region of interest" description="Disordered" evidence="1">
    <location>
        <begin position="189"/>
        <end position="209"/>
    </location>
</feature>
<name>A0AAD7AU71_9AGAR</name>
<accession>A0AAD7AU71</accession>
<proteinExistence type="predicted"/>
<protein>
    <submittedName>
        <fullName evidence="2">Uncharacterized protein</fullName>
    </submittedName>
</protein>
<gene>
    <name evidence="2" type="ORF">DFH08DRAFT_1070508</name>
</gene>
<sequence>MNTSSALAPPSAPASPPNPAMDALALCFAGLSFKKNSRDPDDDDDDEQAVKKLRAGSHSSPVSVLLLPPRRVLPPTPQGPGTITVPYAVICVRPTLTAYRQKELLEWNAFCDMAKSSESQHAPRSPPAHIVVKELVVAVKPALTTSAQKELVAWNARCLKSKSHLKYADRMSWNAKCWDSHLSRHAPNRKGSLEAAASSTTDGSPISLKAAPALDAPKSAMAEDKQRVFVFDTIAANAASSQSVGSSTVDGSSHISPSATLEGKPRVSVFDTIAANAASRCNVGSLSVDGLSLISPSAKLAPDTPNGAAAHWQGFLRPSVFDTGTANSVFAASVGPSTATQGKQRAPVFNSAASNAALSTVAAFNTSLVLKDVTNTGARSCNEGKGNGNGKVIDGGISDAFDNLASTLESAGGNNIGGSSRGGGAHQTKKCGGRAKASPRYCVY</sequence>
<feature type="region of interest" description="Disordered" evidence="1">
    <location>
        <begin position="35"/>
        <end position="56"/>
    </location>
</feature>
<dbReference type="EMBL" id="JARIHO010000001">
    <property type="protein sequence ID" value="KAJ7367650.1"/>
    <property type="molecule type" value="Genomic_DNA"/>
</dbReference>
<evidence type="ECO:0000313" key="3">
    <source>
        <dbReference type="Proteomes" id="UP001218218"/>
    </source>
</evidence>
<evidence type="ECO:0000256" key="1">
    <source>
        <dbReference type="SAM" id="MobiDB-lite"/>
    </source>
</evidence>
<reference evidence="2" key="1">
    <citation type="submission" date="2023-03" db="EMBL/GenBank/DDBJ databases">
        <title>Massive genome expansion in bonnet fungi (Mycena s.s.) driven by repeated elements and novel gene families across ecological guilds.</title>
        <authorList>
            <consortium name="Lawrence Berkeley National Laboratory"/>
            <person name="Harder C.B."/>
            <person name="Miyauchi S."/>
            <person name="Viragh M."/>
            <person name="Kuo A."/>
            <person name="Thoen E."/>
            <person name="Andreopoulos B."/>
            <person name="Lu D."/>
            <person name="Skrede I."/>
            <person name="Drula E."/>
            <person name="Henrissat B."/>
            <person name="Morin E."/>
            <person name="Kohler A."/>
            <person name="Barry K."/>
            <person name="LaButti K."/>
            <person name="Morin E."/>
            <person name="Salamov A."/>
            <person name="Lipzen A."/>
            <person name="Mereny Z."/>
            <person name="Hegedus B."/>
            <person name="Baldrian P."/>
            <person name="Stursova M."/>
            <person name="Weitz H."/>
            <person name="Taylor A."/>
            <person name="Grigoriev I.V."/>
            <person name="Nagy L.G."/>
            <person name="Martin F."/>
            <person name="Kauserud H."/>
        </authorList>
    </citation>
    <scope>NUCLEOTIDE SEQUENCE</scope>
    <source>
        <strain evidence="2">CBHHK002</strain>
    </source>
</reference>
<keyword evidence="3" id="KW-1185">Reference proteome</keyword>
<dbReference type="AlphaFoldDB" id="A0AAD7AU71"/>